<dbReference type="GO" id="GO:0016791">
    <property type="term" value="F:phosphatase activity"/>
    <property type="evidence" value="ECO:0007669"/>
    <property type="project" value="TreeGrafter"/>
</dbReference>
<dbReference type="SUPFAM" id="SSF56300">
    <property type="entry name" value="Metallo-dependent phosphatases"/>
    <property type="match status" value="1"/>
</dbReference>
<dbReference type="STRING" id="90262.A0A1X2IU85"/>
<reference evidence="1 2" key="1">
    <citation type="submission" date="2016-07" db="EMBL/GenBank/DDBJ databases">
        <title>Pervasive Adenine N6-methylation of Active Genes in Fungi.</title>
        <authorList>
            <consortium name="DOE Joint Genome Institute"/>
            <person name="Mondo S.J."/>
            <person name="Dannebaum R.O."/>
            <person name="Kuo R.C."/>
            <person name="Labutti K."/>
            <person name="Haridas S."/>
            <person name="Kuo A."/>
            <person name="Salamov A."/>
            <person name="Ahrendt S.R."/>
            <person name="Lipzen A."/>
            <person name="Sullivan W."/>
            <person name="Andreopoulos W.B."/>
            <person name="Clum A."/>
            <person name="Lindquist E."/>
            <person name="Daum C."/>
            <person name="Ramamoorthy G.K."/>
            <person name="Gryganskyi A."/>
            <person name="Culley D."/>
            <person name="Magnuson J.K."/>
            <person name="James T.Y."/>
            <person name="O'Malley M.A."/>
            <person name="Stajich J.E."/>
            <person name="Spatafora J.W."/>
            <person name="Visel A."/>
            <person name="Grigoriev I.V."/>
        </authorList>
    </citation>
    <scope>NUCLEOTIDE SEQUENCE [LARGE SCALE GENOMIC DNA]</scope>
    <source>
        <strain evidence="1 2">NRRL 1336</strain>
    </source>
</reference>
<dbReference type="InterPro" id="IPR029052">
    <property type="entry name" value="Metallo-depent_PP-like"/>
</dbReference>
<dbReference type="PANTHER" id="PTHR42850">
    <property type="entry name" value="METALLOPHOSPHOESTERASE"/>
    <property type="match status" value="1"/>
</dbReference>
<accession>A0A1X2IU85</accession>
<evidence type="ECO:0000313" key="1">
    <source>
        <dbReference type="EMBL" id="ORZ22344.1"/>
    </source>
</evidence>
<dbReference type="InterPro" id="IPR050126">
    <property type="entry name" value="Ap4A_hydrolase"/>
</dbReference>
<dbReference type="GO" id="GO:0000298">
    <property type="term" value="F:endopolyphosphatase activity"/>
    <property type="evidence" value="ECO:0007669"/>
    <property type="project" value="TreeGrafter"/>
</dbReference>
<name>A0A1X2IU85_9FUNG</name>
<proteinExistence type="predicted"/>
<gene>
    <name evidence="1" type="ORF">BCR42DRAFT_166646</name>
</gene>
<comment type="caution">
    <text evidence="1">The sequence shown here is derived from an EMBL/GenBank/DDBJ whole genome shotgun (WGS) entry which is preliminary data.</text>
</comment>
<evidence type="ECO:0000313" key="2">
    <source>
        <dbReference type="Proteomes" id="UP000193560"/>
    </source>
</evidence>
<dbReference type="Gene3D" id="3.60.21.10">
    <property type="match status" value="1"/>
</dbReference>
<sequence length="207" mass="22844">MIAKGPSNSGVIRRAKELKALCVRGNHDDKTVRFKAYERVNGPAGMDVPDSVMPEGAIPDPLKYKNGHLAISRELSDDDYDYLTSCPSILHLPKLNNSIIVHGGLDPTVNDLTQQQPLNVMTMRDILDGHPTDEKKVGIPWTQAWNQAQENSSSPVTVYYGHDASRGLVQQRYSYGLDTGCVYGRALTAIEMKSKQTVSVPCKQYAI</sequence>
<dbReference type="AlphaFoldDB" id="A0A1X2IU85"/>
<dbReference type="GO" id="GO:0005737">
    <property type="term" value="C:cytoplasm"/>
    <property type="evidence" value="ECO:0007669"/>
    <property type="project" value="TreeGrafter"/>
</dbReference>
<organism evidence="1 2">
    <name type="scientific">Absidia repens</name>
    <dbReference type="NCBI Taxonomy" id="90262"/>
    <lineage>
        <taxon>Eukaryota</taxon>
        <taxon>Fungi</taxon>
        <taxon>Fungi incertae sedis</taxon>
        <taxon>Mucoromycota</taxon>
        <taxon>Mucoromycotina</taxon>
        <taxon>Mucoromycetes</taxon>
        <taxon>Mucorales</taxon>
        <taxon>Cunninghamellaceae</taxon>
        <taxon>Absidia</taxon>
    </lineage>
</organism>
<protein>
    <submittedName>
        <fullName evidence="1">Metallo-dependent phosphatase-like protein</fullName>
    </submittedName>
</protein>
<dbReference type="Proteomes" id="UP000193560">
    <property type="component" value="Unassembled WGS sequence"/>
</dbReference>
<dbReference type="PANTHER" id="PTHR42850:SF4">
    <property type="entry name" value="ZINC-DEPENDENT ENDOPOLYPHOSPHATASE"/>
    <property type="match status" value="1"/>
</dbReference>
<keyword evidence="2" id="KW-1185">Reference proteome</keyword>
<dbReference type="EMBL" id="MCGE01000004">
    <property type="protein sequence ID" value="ORZ22344.1"/>
    <property type="molecule type" value="Genomic_DNA"/>
</dbReference>
<dbReference type="OrthoDB" id="10267127at2759"/>
<dbReference type="GO" id="GO:0006798">
    <property type="term" value="P:polyphosphate catabolic process"/>
    <property type="evidence" value="ECO:0007669"/>
    <property type="project" value="TreeGrafter"/>
</dbReference>